<dbReference type="KEGG" id="ntd:EGO55_03085"/>
<dbReference type="SUPFAM" id="SSF46894">
    <property type="entry name" value="C-terminal effector domain of the bipartite response regulators"/>
    <property type="match status" value="1"/>
</dbReference>
<dbReference type="PROSITE" id="PS50043">
    <property type="entry name" value="HTH_LUXR_2"/>
    <property type="match status" value="1"/>
</dbReference>
<reference evidence="2 3" key="1">
    <citation type="submission" date="2013-09" db="EMBL/GenBank/DDBJ databases">
        <title>Whole genome shotgun sequence of Novosphingobium tardaugens NBRC 16725.</title>
        <authorList>
            <person name="Isaki S."/>
            <person name="Hosoyama A."/>
            <person name="Tsuchikane K."/>
            <person name="Katsumata H."/>
            <person name="Ando Y."/>
            <person name="Yamazaki S."/>
            <person name="Fujita N."/>
        </authorList>
    </citation>
    <scope>NUCLEOTIDE SEQUENCE [LARGE SCALE GENOMIC DNA]</scope>
    <source>
        <strain evidence="2 3">NBRC 16725</strain>
    </source>
</reference>
<evidence type="ECO:0000313" key="3">
    <source>
        <dbReference type="Proteomes" id="UP000016568"/>
    </source>
</evidence>
<dbReference type="OrthoDB" id="5497412at2"/>
<dbReference type="GO" id="GO:0003677">
    <property type="term" value="F:DNA binding"/>
    <property type="evidence" value="ECO:0007669"/>
    <property type="project" value="InterPro"/>
</dbReference>
<evidence type="ECO:0000313" key="2">
    <source>
        <dbReference type="EMBL" id="GAD50248.1"/>
    </source>
</evidence>
<name>U3A683_9SPHN</name>
<dbReference type="InterPro" id="IPR016032">
    <property type="entry name" value="Sig_transdc_resp-reg_C-effctor"/>
</dbReference>
<sequence>MHDKNAPVWMDQRERLLNALYRSIPEVPALVSFLKVACAVFDSSRASFLIGMPFDGHNRPQGFHDSEPYTDLVEAFAQPEFFATLPRDDVSRHTMPSAGPLSGSQTLILPVADEAGRTATIVLLRGADDPAFDADAVNLLKSLIEPMKRCLGIYHHFVGLERRSQVFGAALETSNIAVLLVDYEGTVLLSNAVADDLLARGDGLRLHHGKLRAHSPGETTRLMDQVRANAAEQSARSDWSKFSPLAVYRDEQFLPLTVIVRPGPAFYPLKEPLRRTAMLIIRDPGRQALISAPTLGQLFGLSPAEAALASELAAGASLDEASASLGISRNTVRSQLQSIFQKTGTNRQVELVRVLLSSAAIAS</sequence>
<dbReference type="Proteomes" id="UP000016568">
    <property type="component" value="Unassembled WGS sequence"/>
</dbReference>
<dbReference type="AlphaFoldDB" id="U3A683"/>
<dbReference type="EMBL" id="BASZ01000008">
    <property type="protein sequence ID" value="GAD50248.1"/>
    <property type="molecule type" value="Genomic_DNA"/>
</dbReference>
<dbReference type="eggNOG" id="COG2771">
    <property type="taxonomic scope" value="Bacteria"/>
</dbReference>
<dbReference type="InterPro" id="IPR036388">
    <property type="entry name" value="WH-like_DNA-bd_sf"/>
</dbReference>
<dbReference type="InterPro" id="IPR000792">
    <property type="entry name" value="Tscrpt_reg_LuxR_C"/>
</dbReference>
<accession>U3A683</accession>
<protein>
    <recommendedName>
        <fullName evidence="1">HTH luxR-type domain-containing protein</fullName>
    </recommendedName>
</protein>
<keyword evidence="3" id="KW-1185">Reference proteome</keyword>
<evidence type="ECO:0000259" key="1">
    <source>
        <dbReference type="PROSITE" id="PS50043"/>
    </source>
</evidence>
<organism evidence="2 3">
    <name type="scientific">Caenibius tardaugens NBRC 16725</name>
    <dbReference type="NCBI Taxonomy" id="1219035"/>
    <lineage>
        <taxon>Bacteria</taxon>
        <taxon>Pseudomonadati</taxon>
        <taxon>Pseudomonadota</taxon>
        <taxon>Alphaproteobacteria</taxon>
        <taxon>Sphingomonadales</taxon>
        <taxon>Erythrobacteraceae</taxon>
        <taxon>Caenibius</taxon>
    </lineage>
</organism>
<feature type="domain" description="HTH luxR-type" evidence="1">
    <location>
        <begin position="294"/>
        <end position="359"/>
    </location>
</feature>
<comment type="caution">
    <text evidence="2">The sequence shown here is derived from an EMBL/GenBank/DDBJ whole genome shotgun (WGS) entry which is preliminary data.</text>
</comment>
<dbReference type="Pfam" id="PF00196">
    <property type="entry name" value="GerE"/>
    <property type="match status" value="1"/>
</dbReference>
<dbReference type="RefSeq" id="WP_021691066.1">
    <property type="nucleotide sequence ID" value="NZ_BASZ01000008.1"/>
</dbReference>
<proteinExistence type="predicted"/>
<gene>
    <name evidence="2" type="ORF">NT2_08_00350</name>
</gene>
<dbReference type="Gene3D" id="1.10.10.10">
    <property type="entry name" value="Winged helix-like DNA-binding domain superfamily/Winged helix DNA-binding domain"/>
    <property type="match status" value="1"/>
</dbReference>
<dbReference type="GO" id="GO:0006355">
    <property type="term" value="P:regulation of DNA-templated transcription"/>
    <property type="evidence" value="ECO:0007669"/>
    <property type="project" value="InterPro"/>
</dbReference>
<dbReference type="SMART" id="SM00421">
    <property type="entry name" value="HTH_LUXR"/>
    <property type="match status" value="1"/>
</dbReference>